<protein>
    <submittedName>
        <fullName evidence="4">Alpha/beta hydrolase</fullName>
    </submittedName>
    <submittedName>
        <fullName evidence="3">N-formylglutamate deformylase</fullName>
        <ecNumber evidence="3">3.5.1.68</ecNumber>
    </submittedName>
</protein>
<dbReference type="EC" id="3.5.1.68" evidence="3"/>
<dbReference type="Proteomes" id="UP000325466">
    <property type="component" value="Unassembled WGS sequence"/>
</dbReference>
<dbReference type="PRINTS" id="PR00111">
    <property type="entry name" value="ABHYDROLASE"/>
</dbReference>
<dbReference type="InterPro" id="IPR050266">
    <property type="entry name" value="AB_hydrolase_sf"/>
</dbReference>
<reference evidence="4" key="3">
    <citation type="submission" date="2022-09" db="EMBL/GenBank/DDBJ databases">
        <title>The genome sequence of Rhodococcus aetherivorans N1.</title>
        <authorList>
            <person name="Jiang W."/>
        </authorList>
    </citation>
    <scope>NUCLEOTIDE SEQUENCE</scope>
    <source>
        <strain evidence="4">N1</strain>
    </source>
</reference>
<dbReference type="EMBL" id="CP106982">
    <property type="protein sequence ID" value="UYF95902.1"/>
    <property type="molecule type" value="Genomic_DNA"/>
</dbReference>
<dbReference type="GO" id="GO:0016020">
    <property type="term" value="C:membrane"/>
    <property type="evidence" value="ECO:0007669"/>
    <property type="project" value="TreeGrafter"/>
</dbReference>
<dbReference type="PROSITE" id="PS51318">
    <property type="entry name" value="TAT"/>
    <property type="match status" value="1"/>
</dbReference>
<evidence type="ECO:0000313" key="5">
    <source>
        <dbReference type="Proteomes" id="UP000325466"/>
    </source>
</evidence>
<dbReference type="KEGG" id="rav:AAT18_19565"/>
<keyword evidence="1 4" id="KW-0378">Hydrolase</keyword>
<dbReference type="InterPro" id="IPR006311">
    <property type="entry name" value="TAT_signal"/>
</dbReference>
<dbReference type="InterPro" id="IPR029058">
    <property type="entry name" value="AB_hydrolase_fold"/>
</dbReference>
<dbReference type="EMBL" id="BLAH01000197">
    <property type="protein sequence ID" value="GES40337.1"/>
    <property type="molecule type" value="Genomic_DNA"/>
</dbReference>
<evidence type="ECO:0000256" key="1">
    <source>
        <dbReference type="ARBA" id="ARBA00022801"/>
    </source>
</evidence>
<accession>A0A059ML88</accession>
<reference evidence="3" key="2">
    <citation type="submission" date="2019-10" db="EMBL/GenBank/DDBJ databases">
        <title>Draft genome sequence of Rhodococcus aetherivorans JCM 14343.</title>
        <authorList>
            <person name="Inoue D."/>
            <person name="Nakazawa M."/>
            <person name="Yamamoto N."/>
            <person name="Sei K."/>
            <person name="Ike M."/>
        </authorList>
    </citation>
    <scope>NUCLEOTIDE SEQUENCE</scope>
    <source>
        <strain evidence="3">JCM 14343</strain>
    </source>
</reference>
<dbReference type="PANTHER" id="PTHR43798">
    <property type="entry name" value="MONOACYLGLYCEROL LIPASE"/>
    <property type="match status" value="1"/>
</dbReference>
<sequence length="345" mass="36448">MKKPSRRTTLAIAGVAGAAAVAGLVAYRARRRRAVVRAADRPPHALLAPPTVEPDVIDLTTDDGAHLNVRAYGDPDADPIVLSHGWTCNADYWIPQINALAGRYRVITYDQRGHGRSDLGTRTFGPDVLADDLAAVLEATVPAGRKAVLAGHSMGGMSIIAWAGRHPDQVREKASGVLLASTGTDSLLAEAALLPSRLGRVQEPVARRLLGAALPLVASPVTTRALKYVALAPGSSTAEVAFCEKIVLGCTPRARGNWGTALSAFDIRDGLDHLTVPTTVLVGTADRLTPPVHARKLAETLKTCGHLERLVVLDGIGHMSSVEAIDAFDDELLHLAERDRMPAGA</sequence>
<dbReference type="Pfam" id="PF00561">
    <property type="entry name" value="Abhydrolase_1"/>
    <property type="match status" value="1"/>
</dbReference>
<evidence type="ECO:0000259" key="2">
    <source>
        <dbReference type="Pfam" id="PF00561"/>
    </source>
</evidence>
<accession>N1MCJ0</accession>
<dbReference type="RefSeq" id="WP_006946508.1">
    <property type="nucleotide sequence ID" value="NZ_BAAAYP010000009.1"/>
</dbReference>
<dbReference type="SUPFAM" id="SSF53474">
    <property type="entry name" value="alpha/beta-Hydrolases"/>
    <property type="match status" value="1"/>
</dbReference>
<reference evidence="3 5" key="1">
    <citation type="journal article" date="2018" name="Biodegradation">
        <title>1,4-Dioxane degradation characteristics of Rhodococcus aetherivorans JCM 14343.</title>
        <authorList>
            <person name="Inoue D."/>
            <person name="Tsunoda T."/>
            <person name="Yamamoto N."/>
            <person name="Ike M."/>
            <person name="Sei K."/>
        </authorList>
    </citation>
    <scope>NUCLEOTIDE SEQUENCE [LARGE SCALE GENOMIC DNA]</scope>
    <source>
        <strain evidence="3 5">JCM 14343</strain>
    </source>
</reference>
<evidence type="ECO:0000313" key="3">
    <source>
        <dbReference type="EMBL" id="GES40337.1"/>
    </source>
</evidence>
<keyword evidence="5" id="KW-1185">Reference proteome</keyword>
<dbReference type="InterPro" id="IPR000073">
    <property type="entry name" value="AB_hydrolase_1"/>
</dbReference>
<name>A0A059ML88_9NOCA</name>
<dbReference type="Gene3D" id="3.40.50.1820">
    <property type="entry name" value="alpha/beta hydrolase"/>
    <property type="match status" value="1"/>
</dbReference>
<dbReference type="AlphaFoldDB" id="A0A059ML88"/>
<gene>
    <name evidence="4" type="ORF">OCS65_09160</name>
    <name evidence="3" type="ORF">RAJCM14343_5620</name>
</gene>
<dbReference type="Proteomes" id="UP001163947">
    <property type="component" value="Chromosome"/>
</dbReference>
<evidence type="ECO:0000313" key="6">
    <source>
        <dbReference type="Proteomes" id="UP001163947"/>
    </source>
</evidence>
<dbReference type="PANTHER" id="PTHR43798:SF31">
    <property type="entry name" value="AB HYDROLASE SUPERFAMILY PROTEIN YCLE"/>
    <property type="match status" value="1"/>
</dbReference>
<feature type="domain" description="AB hydrolase-1" evidence="2">
    <location>
        <begin position="79"/>
        <end position="323"/>
    </location>
</feature>
<accession>A0A0F6VKU9</accession>
<evidence type="ECO:0000313" key="4">
    <source>
        <dbReference type="EMBL" id="UYF95902.1"/>
    </source>
</evidence>
<dbReference type="GeneID" id="83620583"/>
<proteinExistence type="predicted"/>
<dbReference type="GO" id="GO:0050129">
    <property type="term" value="F:N-formylglutamate deformylase activity"/>
    <property type="evidence" value="ECO:0007669"/>
    <property type="project" value="UniProtKB-EC"/>
</dbReference>
<organism evidence="4 6">
    <name type="scientific">Rhodococcus aetherivorans</name>
    <dbReference type="NCBI Taxonomy" id="191292"/>
    <lineage>
        <taxon>Bacteria</taxon>
        <taxon>Bacillati</taxon>
        <taxon>Actinomycetota</taxon>
        <taxon>Actinomycetes</taxon>
        <taxon>Mycobacteriales</taxon>
        <taxon>Nocardiaceae</taxon>
        <taxon>Rhodococcus</taxon>
    </lineage>
</organism>